<protein>
    <recommendedName>
        <fullName evidence="7">DUF2179 domain-containing protein</fullName>
    </recommendedName>
</protein>
<dbReference type="Pfam" id="PF02588">
    <property type="entry name" value="YitT_membrane"/>
    <property type="match status" value="1"/>
</dbReference>
<evidence type="ECO:0000256" key="2">
    <source>
        <dbReference type="ARBA" id="ARBA00022475"/>
    </source>
</evidence>
<dbReference type="CDD" id="cd16380">
    <property type="entry name" value="YitT_C"/>
    <property type="match status" value="1"/>
</dbReference>
<evidence type="ECO:0000256" key="3">
    <source>
        <dbReference type="ARBA" id="ARBA00022692"/>
    </source>
</evidence>
<dbReference type="RefSeq" id="WP_057976088.1">
    <property type="nucleotide sequence ID" value="NZ_LKHP01000001.1"/>
</dbReference>
<feature type="transmembrane region" description="Helical" evidence="6">
    <location>
        <begin position="108"/>
        <end position="127"/>
    </location>
</feature>
<dbReference type="PANTHER" id="PTHR33545">
    <property type="entry name" value="UPF0750 MEMBRANE PROTEIN YITT-RELATED"/>
    <property type="match status" value="1"/>
</dbReference>
<dbReference type="Gene3D" id="3.30.70.120">
    <property type="match status" value="1"/>
</dbReference>
<evidence type="ECO:0000313" key="8">
    <source>
        <dbReference type="EMBL" id="KRQ87984.1"/>
    </source>
</evidence>
<dbReference type="OrthoDB" id="3180973at2"/>
<evidence type="ECO:0000313" key="9">
    <source>
        <dbReference type="Proteomes" id="UP000052015"/>
    </source>
</evidence>
<dbReference type="InterPro" id="IPR019264">
    <property type="entry name" value="DUF2179"/>
</dbReference>
<evidence type="ECO:0000256" key="1">
    <source>
        <dbReference type="ARBA" id="ARBA00004651"/>
    </source>
</evidence>
<dbReference type="EMBL" id="LKHP01000001">
    <property type="protein sequence ID" value="KRQ87984.1"/>
    <property type="molecule type" value="Genomic_DNA"/>
</dbReference>
<organism evidence="8 9">
    <name type="scientific">Caloramator mitchellensis</name>
    <dbReference type="NCBI Taxonomy" id="908809"/>
    <lineage>
        <taxon>Bacteria</taxon>
        <taxon>Bacillati</taxon>
        <taxon>Bacillota</taxon>
        <taxon>Clostridia</taxon>
        <taxon>Eubacteriales</taxon>
        <taxon>Clostridiaceae</taxon>
        <taxon>Caloramator</taxon>
    </lineage>
</organism>
<dbReference type="InterPro" id="IPR015867">
    <property type="entry name" value="N-reg_PII/ATP_PRibTrfase_C"/>
</dbReference>
<dbReference type="AlphaFoldDB" id="A0A0R3JWM9"/>
<evidence type="ECO:0000256" key="6">
    <source>
        <dbReference type="SAM" id="Phobius"/>
    </source>
</evidence>
<sequence>MKIKKEEILSRLLIVILGCLISAIGINAFIVPHKLLSGGVAGLAIVIQYLTSIPSGFLLFILNIPIFLYGTKELDVDFIIFSILGVFLLSTMLIITRDINQYLAVKDILLSCVYGGVLNGIGVGLVLRQRASMGGTDIIAVTLKKRLGINVSTIAFIMNFVIVIIGMFISNIETGLYTLILMFISSRVMENVLQGFDRKKMIIIVTEKFDEISNLIMSELGRGVTFLHGEGAYTGVDKKVIYCIVTLNQLVKTKNIVLKSDPKAFLTIIDAAEVQGKGFRNFI</sequence>
<comment type="caution">
    <text evidence="8">The sequence shown here is derived from an EMBL/GenBank/DDBJ whole genome shotgun (WGS) entry which is preliminary data.</text>
</comment>
<dbReference type="Proteomes" id="UP000052015">
    <property type="component" value="Unassembled WGS sequence"/>
</dbReference>
<dbReference type="InterPro" id="IPR003740">
    <property type="entry name" value="YitT"/>
</dbReference>
<gene>
    <name evidence="8" type="ORF">ABG79_00149</name>
</gene>
<feature type="domain" description="DUF2179" evidence="7">
    <location>
        <begin position="222"/>
        <end position="276"/>
    </location>
</feature>
<feature type="transmembrane region" description="Helical" evidence="6">
    <location>
        <begin position="76"/>
        <end position="96"/>
    </location>
</feature>
<feature type="transmembrane region" description="Helical" evidence="6">
    <location>
        <begin position="147"/>
        <end position="169"/>
    </location>
</feature>
<keyword evidence="2" id="KW-1003">Cell membrane</keyword>
<keyword evidence="4 6" id="KW-1133">Transmembrane helix</keyword>
<feature type="transmembrane region" description="Helical" evidence="6">
    <location>
        <begin position="12"/>
        <end position="31"/>
    </location>
</feature>
<evidence type="ECO:0000256" key="5">
    <source>
        <dbReference type="ARBA" id="ARBA00023136"/>
    </source>
</evidence>
<proteinExistence type="predicted"/>
<evidence type="ECO:0000256" key="4">
    <source>
        <dbReference type="ARBA" id="ARBA00022989"/>
    </source>
</evidence>
<feature type="transmembrane region" description="Helical" evidence="6">
    <location>
        <begin position="43"/>
        <end position="69"/>
    </location>
</feature>
<dbReference type="PANTHER" id="PTHR33545:SF5">
    <property type="entry name" value="UPF0750 MEMBRANE PROTEIN YITT"/>
    <property type="match status" value="1"/>
</dbReference>
<dbReference type="Pfam" id="PF10035">
    <property type="entry name" value="DUF2179"/>
    <property type="match status" value="1"/>
</dbReference>
<reference evidence="8 9" key="1">
    <citation type="submission" date="2015-09" db="EMBL/GenBank/DDBJ databases">
        <title>Draft genome sequence of a Caloramator mitchellensis, a moderate thermophile from the Great Artesian Basin of Australia.</title>
        <authorList>
            <person name="Patel B.K."/>
        </authorList>
    </citation>
    <scope>NUCLEOTIDE SEQUENCE [LARGE SCALE GENOMIC DNA]</scope>
    <source>
        <strain evidence="8 9">VF08</strain>
    </source>
</reference>
<comment type="subcellular location">
    <subcellularLocation>
        <location evidence="1">Cell membrane</location>
        <topology evidence="1">Multi-pass membrane protein</topology>
    </subcellularLocation>
</comment>
<dbReference type="GO" id="GO:0005886">
    <property type="term" value="C:plasma membrane"/>
    <property type="evidence" value="ECO:0007669"/>
    <property type="project" value="UniProtKB-SubCell"/>
</dbReference>
<dbReference type="PATRIC" id="fig|908809.3.peg.150"/>
<keyword evidence="3 6" id="KW-0812">Transmembrane</keyword>
<accession>A0A0R3JWM9</accession>
<name>A0A0R3JWM9_CALMK</name>
<keyword evidence="9" id="KW-1185">Reference proteome</keyword>
<dbReference type="InterPro" id="IPR051461">
    <property type="entry name" value="UPF0750_membrane"/>
</dbReference>
<dbReference type="PIRSF" id="PIRSF006483">
    <property type="entry name" value="Membrane_protein_YitT"/>
    <property type="match status" value="1"/>
</dbReference>
<dbReference type="STRING" id="908809.ABG79_00149"/>
<evidence type="ECO:0000259" key="7">
    <source>
        <dbReference type="Pfam" id="PF10035"/>
    </source>
</evidence>
<keyword evidence="5 6" id="KW-0472">Membrane</keyword>